<feature type="domain" description="Ig-like" evidence="5">
    <location>
        <begin position="189"/>
        <end position="270"/>
    </location>
</feature>
<evidence type="ECO:0000259" key="5">
    <source>
        <dbReference type="PROSITE" id="PS50835"/>
    </source>
</evidence>
<dbReference type="SUPFAM" id="SSF48726">
    <property type="entry name" value="Immunoglobulin"/>
    <property type="match status" value="1"/>
</dbReference>
<name>A0AAV2KQV6_KNICA</name>
<dbReference type="SMART" id="SM00409">
    <property type="entry name" value="IG"/>
    <property type="match status" value="1"/>
</dbReference>
<evidence type="ECO:0000313" key="6">
    <source>
        <dbReference type="EMBL" id="CAL1590978.1"/>
    </source>
</evidence>
<dbReference type="InterPro" id="IPR003598">
    <property type="entry name" value="Ig_sub2"/>
</dbReference>
<dbReference type="InterPro" id="IPR036179">
    <property type="entry name" value="Ig-like_dom_sf"/>
</dbReference>
<dbReference type="GO" id="GO:0009897">
    <property type="term" value="C:external side of plasma membrane"/>
    <property type="evidence" value="ECO:0007669"/>
    <property type="project" value="TreeGrafter"/>
</dbReference>
<feature type="transmembrane region" description="Helical" evidence="4">
    <location>
        <begin position="288"/>
        <end position="307"/>
    </location>
</feature>
<dbReference type="Gene3D" id="2.60.40.10">
    <property type="entry name" value="Immunoglobulins"/>
    <property type="match status" value="1"/>
</dbReference>
<evidence type="ECO:0000256" key="2">
    <source>
        <dbReference type="ARBA" id="ARBA00023157"/>
    </source>
</evidence>
<dbReference type="InterPro" id="IPR050488">
    <property type="entry name" value="Ig_Fc_receptor"/>
</dbReference>
<dbReference type="AlphaFoldDB" id="A0AAV2KQV6"/>
<dbReference type="PANTHER" id="PTHR11481:SF64">
    <property type="entry name" value="FC RECEPTOR-LIKE PROTEIN 4"/>
    <property type="match status" value="1"/>
</dbReference>
<dbReference type="PANTHER" id="PTHR11481">
    <property type="entry name" value="IMMUNOGLOBULIN FC RECEPTOR"/>
    <property type="match status" value="1"/>
</dbReference>
<evidence type="ECO:0000256" key="1">
    <source>
        <dbReference type="ARBA" id="ARBA00022729"/>
    </source>
</evidence>
<dbReference type="InterPro" id="IPR007110">
    <property type="entry name" value="Ig-like_dom"/>
</dbReference>
<reference evidence="6 7" key="1">
    <citation type="submission" date="2024-04" db="EMBL/GenBank/DDBJ databases">
        <authorList>
            <person name="Waldvogel A.-M."/>
            <person name="Schoenle A."/>
        </authorList>
    </citation>
    <scope>NUCLEOTIDE SEQUENCE [LARGE SCALE GENOMIC DNA]</scope>
</reference>
<dbReference type="Proteomes" id="UP001497482">
    <property type="component" value="Chromosome 19"/>
</dbReference>
<accession>A0AAV2KQV6</accession>
<keyword evidence="2" id="KW-1015">Disulfide bond</keyword>
<dbReference type="InterPro" id="IPR003599">
    <property type="entry name" value="Ig_sub"/>
</dbReference>
<evidence type="ECO:0000313" key="7">
    <source>
        <dbReference type="Proteomes" id="UP001497482"/>
    </source>
</evidence>
<evidence type="ECO:0000256" key="4">
    <source>
        <dbReference type="SAM" id="Phobius"/>
    </source>
</evidence>
<organism evidence="6 7">
    <name type="scientific">Knipowitschia caucasica</name>
    <name type="common">Caucasian dwarf goby</name>
    <name type="synonym">Pomatoschistus caucasicus</name>
    <dbReference type="NCBI Taxonomy" id="637954"/>
    <lineage>
        <taxon>Eukaryota</taxon>
        <taxon>Metazoa</taxon>
        <taxon>Chordata</taxon>
        <taxon>Craniata</taxon>
        <taxon>Vertebrata</taxon>
        <taxon>Euteleostomi</taxon>
        <taxon>Actinopterygii</taxon>
        <taxon>Neopterygii</taxon>
        <taxon>Teleostei</taxon>
        <taxon>Neoteleostei</taxon>
        <taxon>Acanthomorphata</taxon>
        <taxon>Gobiaria</taxon>
        <taxon>Gobiiformes</taxon>
        <taxon>Gobioidei</taxon>
        <taxon>Gobiidae</taxon>
        <taxon>Gobiinae</taxon>
        <taxon>Knipowitschia</taxon>
    </lineage>
</organism>
<dbReference type="GO" id="GO:0007166">
    <property type="term" value="P:cell surface receptor signaling pathway"/>
    <property type="evidence" value="ECO:0007669"/>
    <property type="project" value="TreeGrafter"/>
</dbReference>
<dbReference type="Pfam" id="PF13927">
    <property type="entry name" value="Ig_3"/>
    <property type="match status" value="1"/>
</dbReference>
<dbReference type="SMART" id="SM00408">
    <property type="entry name" value="IGc2"/>
    <property type="match status" value="1"/>
</dbReference>
<evidence type="ECO:0000256" key="3">
    <source>
        <dbReference type="SAM" id="MobiDB-lite"/>
    </source>
</evidence>
<dbReference type="GO" id="GO:0004888">
    <property type="term" value="F:transmembrane signaling receptor activity"/>
    <property type="evidence" value="ECO:0007669"/>
    <property type="project" value="TreeGrafter"/>
</dbReference>
<keyword evidence="4" id="KW-1133">Transmembrane helix</keyword>
<keyword evidence="4" id="KW-0472">Membrane</keyword>
<keyword evidence="4" id="KW-0812">Transmembrane</keyword>
<dbReference type="PROSITE" id="PS50835">
    <property type="entry name" value="IG_LIKE"/>
    <property type="match status" value="1"/>
</dbReference>
<keyword evidence="1" id="KW-0732">Signal</keyword>
<protein>
    <recommendedName>
        <fullName evidence="5">Ig-like domain-containing protein</fullName>
    </recommendedName>
</protein>
<dbReference type="GO" id="GO:0006955">
    <property type="term" value="P:immune response"/>
    <property type="evidence" value="ECO:0007669"/>
    <property type="project" value="TreeGrafter"/>
</dbReference>
<feature type="region of interest" description="Disordered" evidence="3">
    <location>
        <begin position="364"/>
        <end position="401"/>
    </location>
</feature>
<dbReference type="InterPro" id="IPR013783">
    <property type="entry name" value="Ig-like_fold"/>
</dbReference>
<gene>
    <name evidence="6" type="ORF">KC01_LOCUS20400</name>
</gene>
<sequence length="401" mass="45087">MSAHNGLLQTPDNSERIVPRIVLSHQQYFQYSDLTVTCGGFFNNMTKWRVLRNIVTETKDSRGRTLDHLLMASPLEERLTLKQFLRFGETRPIVELMSLHSGDSSVKSLSSYPTTLHKTPDNSERIVPRIVLSHQQYFQYTDLTVTCGGFFNNMTKWRVLRNIVTETKGRYKCGTSGSKEFSEENLLKVKAVVLECPDEPVKEGESVTLSCRDKMAASYVTYSFYKDDKERTGSSTGELTLMEVSKTDEGVYKCKSSELRESEAQWLAVAGGISTSVHNASGGTDFKWSFLIVLVALLLLLLLGFIYRKYKGKCAQRQDSGHEVVEPQETCLYSQISNNNFDTQDINAGGQSADAEMLYASVNKKRKKQKQNCPDPVYSVVNKKKHKQAPSSSGSKVEKSV</sequence>
<keyword evidence="7" id="KW-1185">Reference proteome</keyword>
<proteinExistence type="predicted"/>
<dbReference type="EMBL" id="OZ035841">
    <property type="protein sequence ID" value="CAL1590978.1"/>
    <property type="molecule type" value="Genomic_DNA"/>
</dbReference>